<name>W6MAH1_9GAMM</name>
<dbReference type="NCBIfam" id="TIGR02550">
    <property type="entry name" value="flagell_flgL"/>
    <property type="match status" value="1"/>
</dbReference>
<feature type="domain" description="Flagellin N-terminal" evidence="6">
    <location>
        <begin position="6"/>
        <end position="140"/>
    </location>
</feature>
<dbReference type="AlphaFoldDB" id="W6MAH1"/>
<comment type="subcellular location">
    <subcellularLocation>
        <location evidence="1">Bacterial flagellum</location>
    </subcellularLocation>
    <subcellularLocation>
        <location evidence="2">Secreted</location>
    </subcellularLocation>
</comment>
<keyword evidence="7" id="KW-0969">Cilium</keyword>
<evidence type="ECO:0000313" key="7">
    <source>
        <dbReference type="EMBL" id="CDI02945.1"/>
    </source>
</evidence>
<proteinExistence type="inferred from homology"/>
<evidence type="ECO:0000256" key="4">
    <source>
        <dbReference type="ARBA" id="ARBA00022525"/>
    </source>
</evidence>
<dbReference type="SUPFAM" id="SSF64518">
    <property type="entry name" value="Phase 1 flagellin"/>
    <property type="match status" value="1"/>
</dbReference>
<evidence type="ECO:0000313" key="8">
    <source>
        <dbReference type="Proteomes" id="UP000035760"/>
    </source>
</evidence>
<evidence type="ECO:0000256" key="5">
    <source>
        <dbReference type="ARBA" id="ARBA00023143"/>
    </source>
</evidence>
<dbReference type="InterPro" id="IPR001492">
    <property type="entry name" value="Flagellin"/>
</dbReference>
<keyword evidence="4" id="KW-0964">Secreted</keyword>
<protein>
    <submittedName>
        <fullName evidence="7">Flagellin and related hook-associated protein</fullName>
    </submittedName>
</protein>
<dbReference type="Gene3D" id="1.20.1330.10">
    <property type="entry name" value="f41 fragment of flagellin, N-terminal domain"/>
    <property type="match status" value="1"/>
</dbReference>
<reference evidence="7" key="1">
    <citation type="submission" date="2013-07" db="EMBL/GenBank/DDBJ databases">
        <authorList>
            <person name="McIlroy S."/>
        </authorList>
    </citation>
    <scope>NUCLEOTIDE SEQUENCE [LARGE SCALE GENOMIC DNA]</scope>
    <source>
        <strain evidence="7">Run_A_D11</strain>
    </source>
</reference>
<dbReference type="EMBL" id="CBTJ020000043">
    <property type="protein sequence ID" value="CDI02945.1"/>
    <property type="molecule type" value="Genomic_DNA"/>
</dbReference>
<dbReference type="Pfam" id="PF00669">
    <property type="entry name" value="Flagellin_N"/>
    <property type="match status" value="1"/>
</dbReference>
<organism evidence="7 8">
    <name type="scientific">Candidatus Competibacter denitrificans Run_A_D11</name>
    <dbReference type="NCBI Taxonomy" id="1400863"/>
    <lineage>
        <taxon>Bacteria</taxon>
        <taxon>Pseudomonadati</taxon>
        <taxon>Pseudomonadota</taxon>
        <taxon>Gammaproteobacteria</taxon>
        <taxon>Candidatus Competibacteraceae</taxon>
        <taxon>Candidatus Competibacter</taxon>
    </lineage>
</organism>
<dbReference type="GO" id="GO:0005576">
    <property type="term" value="C:extracellular region"/>
    <property type="evidence" value="ECO:0007669"/>
    <property type="project" value="UniProtKB-SubCell"/>
</dbReference>
<comment type="caution">
    <text evidence="7">The sequence shown here is derived from an EMBL/GenBank/DDBJ whole genome shotgun (WGS) entry which is preliminary data.</text>
</comment>
<dbReference type="PANTHER" id="PTHR42792:SF1">
    <property type="entry name" value="FLAGELLAR HOOK-ASSOCIATED PROTEIN 3"/>
    <property type="match status" value="1"/>
</dbReference>
<dbReference type="RefSeq" id="WP_048673495.1">
    <property type="nucleotide sequence ID" value="NZ_CBTJ020000043.1"/>
</dbReference>
<keyword evidence="5" id="KW-0975">Bacterial flagellum</keyword>
<dbReference type="OrthoDB" id="9768249at2"/>
<comment type="similarity">
    <text evidence="3">Belongs to the bacterial flagellin family.</text>
</comment>
<dbReference type="GO" id="GO:0005198">
    <property type="term" value="F:structural molecule activity"/>
    <property type="evidence" value="ECO:0007669"/>
    <property type="project" value="InterPro"/>
</dbReference>
<dbReference type="GO" id="GO:0009424">
    <property type="term" value="C:bacterial-type flagellum hook"/>
    <property type="evidence" value="ECO:0007669"/>
    <property type="project" value="InterPro"/>
</dbReference>
<evidence type="ECO:0000256" key="3">
    <source>
        <dbReference type="ARBA" id="ARBA00005709"/>
    </source>
</evidence>
<evidence type="ECO:0000256" key="2">
    <source>
        <dbReference type="ARBA" id="ARBA00004613"/>
    </source>
</evidence>
<keyword evidence="7" id="KW-0966">Cell projection</keyword>
<gene>
    <name evidence="7" type="ORF">BN873_360039</name>
</gene>
<accession>W6MAH1</accession>
<evidence type="ECO:0000256" key="1">
    <source>
        <dbReference type="ARBA" id="ARBA00004365"/>
    </source>
</evidence>
<keyword evidence="7" id="KW-0282">Flagellum</keyword>
<sequence length="307" mass="33039">MLRVATSQLYRQAGNAIGDRQTAVSKLQQQLTTGKRLLEPADDPVGSARLMTLNGEMGRYDQYQRNIDSATGRLNTEESALGDAGDVLQRARVLTIQANNDTLNAENRGHIAAEIRQLHAQLVSLGNAQDGSGEYLFGGFQSQTAPFAPDSANPQQIAYRGDGGQRLAQTGPTSTLAVGDPGNEVFQVDSADPTKGLFATLDRLATTLETAPATLHADLGTALQEIDSGLDNLNGIQAKVGVRLQALENQGYTNSDFSLHLQQTISEVGDLDYAEAITQLSRETLGLQVAQQSFMRVQNLSLFNYMN</sequence>
<reference evidence="7" key="2">
    <citation type="submission" date="2014-03" db="EMBL/GenBank/DDBJ databases">
        <title>Candidatus Competibacter-lineage genomes retrieved from metagenomes reveal functional metabolic diversity.</title>
        <authorList>
            <person name="McIlroy S.J."/>
            <person name="Albertsen M."/>
            <person name="Andresen E.K."/>
            <person name="Saunders A.M."/>
            <person name="Kristiansen R."/>
            <person name="Stokholm-Bjerregaard M."/>
            <person name="Nielsen K.L."/>
            <person name="Nielsen P.H."/>
        </authorList>
    </citation>
    <scope>NUCLEOTIDE SEQUENCE</scope>
    <source>
        <strain evidence="7">Run_A_D11</strain>
    </source>
</reference>
<dbReference type="GO" id="GO:0071973">
    <property type="term" value="P:bacterial-type flagellum-dependent cell motility"/>
    <property type="evidence" value="ECO:0007669"/>
    <property type="project" value="InterPro"/>
</dbReference>
<dbReference type="Proteomes" id="UP000035760">
    <property type="component" value="Unassembled WGS sequence"/>
</dbReference>
<dbReference type="InterPro" id="IPR001029">
    <property type="entry name" value="Flagellin_N"/>
</dbReference>
<dbReference type="PANTHER" id="PTHR42792">
    <property type="entry name" value="FLAGELLIN"/>
    <property type="match status" value="1"/>
</dbReference>
<keyword evidence="8" id="KW-1185">Reference proteome</keyword>
<dbReference type="STRING" id="1400863.BN873_360039"/>
<evidence type="ECO:0000259" key="6">
    <source>
        <dbReference type="Pfam" id="PF00669"/>
    </source>
</evidence>
<dbReference type="InterPro" id="IPR013384">
    <property type="entry name" value="Flagell_FlgL"/>
</dbReference>